<dbReference type="RefSeq" id="WP_057809766.1">
    <property type="nucleotide sequence ID" value="NZ_BJUD01000054.1"/>
</dbReference>
<reference evidence="3 4" key="1">
    <citation type="journal article" date="2015" name="Genome Announc.">
        <title>Expanding the biotechnology potential of lactobacilli through comparative genomics of 213 strains and associated genera.</title>
        <authorList>
            <person name="Sun Z."/>
            <person name="Harris H.M."/>
            <person name="McCann A."/>
            <person name="Guo C."/>
            <person name="Argimon S."/>
            <person name="Zhang W."/>
            <person name="Yang X."/>
            <person name="Jeffery I.B."/>
            <person name="Cooney J.C."/>
            <person name="Kagawa T.F."/>
            <person name="Liu W."/>
            <person name="Song Y."/>
            <person name="Salvetti E."/>
            <person name="Wrobel A."/>
            <person name="Rasinkangas P."/>
            <person name="Parkhill J."/>
            <person name="Rea M.C."/>
            <person name="O'Sullivan O."/>
            <person name="Ritari J."/>
            <person name="Douillard F.P."/>
            <person name="Paul Ross R."/>
            <person name="Yang R."/>
            <person name="Briner A.E."/>
            <person name="Felis G.E."/>
            <person name="de Vos W.M."/>
            <person name="Barrangou R."/>
            <person name="Klaenhammer T.R."/>
            <person name="Caufield P.W."/>
            <person name="Cui Y."/>
            <person name="Zhang H."/>
            <person name="O'Toole P.W."/>
        </authorList>
    </citation>
    <scope>NUCLEOTIDE SEQUENCE [LARGE SCALE GENOMIC DNA]</scope>
    <source>
        <strain evidence="3 4">DSM 22696</strain>
    </source>
</reference>
<protein>
    <submittedName>
        <fullName evidence="3">Uncharacterized protein</fullName>
    </submittedName>
</protein>
<organism evidence="3 4">
    <name type="scientific">Furfurilactobacillus siliginis</name>
    <dbReference type="NCBI Taxonomy" id="348151"/>
    <lineage>
        <taxon>Bacteria</taxon>
        <taxon>Bacillati</taxon>
        <taxon>Bacillota</taxon>
        <taxon>Bacilli</taxon>
        <taxon>Lactobacillales</taxon>
        <taxon>Lactobacillaceae</taxon>
        <taxon>Furfurilactobacillus</taxon>
    </lineage>
</organism>
<feature type="transmembrane region" description="Helical" evidence="1">
    <location>
        <begin position="30"/>
        <end position="50"/>
    </location>
</feature>
<dbReference type="Pfam" id="PF16069">
    <property type="entry name" value="DUF4811"/>
    <property type="match status" value="1"/>
</dbReference>
<keyword evidence="4" id="KW-1185">Reference proteome</keyword>
<keyword evidence="1" id="KW-0472">Membrane</keyword>
<dbReference type="AlphaFoldDB" id="A0A0R2LCX1"/>
<dbReference type="OrthoDB" id="2320814at2"/>
<proteinExistence type="predicted"/>
<keyword evidence="1" id="KW-0812">Transmembrane</keyword>
<evidence type="ECO:0000313" key="4">
    <source>
        <dbReference type="Proteomes" id="UP000051139"/>
    </source>
</evidence>
<accession>A0A0R2LCX1</accession>
<name>A0A0R2LCX1_9LACO</name>
<evidence type="ECO:0000313" key="3">
    <source>
        <dbReference type="EMBL" id="KRN96477.1"/>
    </source>
</evidence>
<reference evidence="2 5" key="2">
    <citation type="submission" date="2019-07" db="EMBL/GenBank/DDBJ databases">
        <title>Whole genome shotgun sequence of Lactobacillus siliginis NBRC 101315.</title>
        <authorList>
            <person name="Hosoyama A."/>
            <person name="Uohara A."/>
            <person name="Ohji S."/>
            <person name="Ichikawa N."/>
        </authorList>
    </citation>
    <scope>NUCLEOTIDE SEQUENCE [LARGE SCALE GENOMIC DNA]</scope>
    <source>
        <strain evidence="2 5">NBRC 101315</strain>
    </source>
</reference>
<dbReference type="EMBL" id="JQCB01000004">
    <property type="protein sequence ID" value="KRN96477.1"/>
    <property type="molecule type" value="Genomic_DNA"/>
</dbReference>
<dbReference type="PATRIC" id="fig|348151.3.peg.1489"/>
<dbReference type="Proteomes" id="UP000321429">
    <property type="component" value="Unassembled WGS sequence"/>
</dbReference>
<dbReference type="STRING" id="348151.IV55_GL001450"/>
<sequence>MVISLLIIATIGLFFSIVLAKTSISRRWFIAGFFVLFIGMIALLVANDTYHYGLKKVTRTDTETLVTRDLVQTV</sequence>
<gene>
    <name evidence="3" type="ORF">IV55_GL001450</name>
    <name evidence="2" type="ORF">LSI01_17370</name>
</gene>
<evidence type="ECO:0000256" key="1">
    <source>
        <dbReference type="SAM" id="Phobius"/>
    </source>
</evidence>
<evidence type="ECO:0000313" key="2">
    <source>
        <dbReference type="EMBL" id="GEK29426.1"/>
    </source>
</evidence>
<evidence type="ECO:0000313" key="5">
    <source>
        <dbReference type="Proteomes" id="UP000321429"/>
    </source>
</evidence>
<dbReference type="EMBL" id="BJUD01000054">
    <property type="protein sequence ID" value="GEK29426.1"/>
    <property type="molecule type" value="Genomic_DNA"/>
</dbReference>
<dbReference type="InterPro" id="IPR032083">
    <property type="entry name" value="DUF4811"/>
</dbReference>
<dbReference type="Proteomes" id="UP000051139">
    <property type="component" value="Unassembled WGS sequence"/>
</dbReference>
<comment type="caution">
    <text evidence="3">The sequence shown here is derived from an EMBL/GenBank/DDBJ whole genome shotgun (WGS) entry which is preliminary data.</text>
</comment>
<keyword evidence="1" id="KW-1133">Transmembrane helix</keyword>